<dbReference type="InterPro" id="IPR051606">
    <property type="entry name" value="Polyketide_Oxido-like"/>
</dbReference>
<dbReference type="PANTHER" id="PTHR43355">
    <property type="entry name" value="FLAVIN REDUCTASE (NADPH)"/>
    <property type="match status" value="1"/>
</dbReference>
<dbReference type="InterPro" id="IPR036291">
    <property type="entry name" value="NAD(P)-bd_dom_sf"/>
</dbReference>
<comment type="caution">
    <text evidence="1">The sequence shown here is derived from an EMBL/GenBank/DDBJ whole genome shotgun (WGS) entry which is preliminary data.</text>
</comment>
<dbReference type="Gene3D" id="3.40.50.720">
    <property type="entry name" value="NAD(P)-binding Rossmann-like Domain"/>
    <property type="match status" value="1"/>
</dbReference>
<dbReference type="EMBL" id="QZFR01000032">
    <property type="protein sequence ID" value="RXV74472.1"/>
    <property type="molecule type" value="Genomic_DNA"/>
</dbReference>
<reference evidence="1 2" key="1">
    <citation type="submission" date="2018-09" db="EMBL/GenBank/DDBJ databases">
        <title>Murine metabolic-syndrome-specific gut microbial biobank.</title>
        <authorList>
            <person name="Liu C."/>
        </authorList>
    </citation>
    <scope>NUCLEOTIDE SEQUENCE [LARGE SCALE GENOMIC DNA]</scope>
    <source>
        <strain evidence="1 2">C-30</strain>
    </source>
</reference>
<organism evidence="1 2">
    <name type="scientific">Ligilactobacillus murinus</name>
    <dbReference type="NCBI Taxonomy" id="1622"/>
    <lineage>
        <taxon>Bacteria</taxon>
        <taxon>Bacillati</taxon>
        <taxon>Bacillota</taxon>
        <taxon>Bacilli</taxon>
        <taxon>Lactobacillales</taxon>
        <taxon>Lactobacillaceae</taxon>
        <taxon>Ligilactobacillus</taxon>
    </lineage>
</organism>
<dbReference type="Pfam" id="PF13460">
    <property type="entry name" value="NAD_binding_10"/>
    <property type="match status" value="1"/>
</dbReference>
<sequence>MTKVAVISADGRIAGNVIKELVARGYDVTGFGRRDENTTGAQTYIKKDLFDLTKADLAEFEIVVSAFGTWRPETFHLYVDVIKHLTSLLGKTGKRFVIVGGAGSLYVDPEHKTQLVDTPDFPAEFYALAKAQTDALTELRKHDDVAWTFISPAVGLQVDGKRTGEYILAGEELTLNDRGESIISYADYALAMADEIQNGDHIQERISVVRK</sequence>
<dbReference type="GO" id="GO:0016646">
    <property type="term" value="F:oxidoreductase activity, acting on the CH-NH group of donors, NAD or NADP as acceptor"/>
    <property type="evidence" value="ECO:0007669"/>
    <property type="project" value="TreeGrafter"/>
</dbReference>
<dbReference type="OrthoDB" id="9785372at2"/>
<dbReference type="PANTHER" id="PTHR43355:SF2">
    <property type="entry name" value="FLAVIN REDUCTASE (NADPH)"/>
    <property type="match status" value="1"/>
</dbReference>
<name>A0A4Q2AUV7_9LACO</name>
<dbReference type="SUPFAM" id="SSF51735">
    <property type="entry name" value="NAD(P)-binding Rossmann-fold domains"/>
    <property type="match status" value="1"/>
</dbReference>
<evidence type="ECO:0000313" key="1">
    <source>
        <dbReference type="EMBL" id="RXV74472.1"/>
    </source>
</evidence>
<dbReference type="RefSeq" id="WP_004049703.1">
    <property type="nucleotide sequence ID" value="NZ_CAYEUZ010000001.1"/>
</dbReference>
<dbReference type="Proteomes" id="UP000289316">
    <property type="component" value="Unassembled WGS sequence"/>
</dbReference>
<dbReference type="AlphaFoldDB" id="A0A4Q2AUV7"/>
<protein>
    <submittedName>
        <fullName evidence="1">NAD(P)-dependent oxidoreductase</fullName>
    </submittedName>
</protein>
<proteinExistence type="predicted"/>
<dbReference type="InterPro" id="IPR016040">
    <property type="entry name" value="NAD(P)-bd_dom"/>
</dbReference>
<accession>A0A4Q2AUV7</accession>
<evidence type="ECO:0000313" key="2">
    <source>
        <dbReference type="Proteomes" id="UP000289316"/>
    </source>
</evidence>
<gene>
    <name evidence="1" type="ORF">D6C19_05410</name>
</gene>